<evidence type="ECO:0000256" key="1">
    <source>
        <dbReference type="SAM" id="SignalP"/>
    </source>
</evidence>
<keyword evidence="3" id="KW-1185">Reference proteome</keyword>
<dbReference type="EMBL" id="CP089982">
    <property type="protein sequence ID" value="WXA95623.1"/>
    <property type="molecule type" value="Genomic_DNA"/>
</dbReference>
<dbReference type="Proteomes" id="UP001379533">
    <property type="component" value="Chromosome"/>
</dbReference>
<gene>
    <name evidence="2" type="ORF">LZC95_02045</name>
</gene>
<keyword evidence="1" id="KW-0732">Signal</keyword>
<proteinExistence type="predicted"/>
<dbReference type="PROSITE" id="PS51257">
    <property type="entry name" value="PROKAR_LIPOPROTEIN"/>
    <property type="match status" value="1"/>
</dbReference>
<feature type="chain" id="PRO_5047314634" description="Lipoprotein" evidence="1">
    <location>
        <begin position="21"/>
        <end position="183"/>
    </location>
</feature>
<reference evidence="2 3" key="1">
    <citation type="submission" date="2021-12" db="EMBL/GenBank/DDBJ databases">
        <title>Discovery of the Pendulisporaceae a myxobacterial family with distinct sporulation behavior and unique specialized metabolism.</title>
        <authorList>
            <person name="Garcia R."/>
            <person name="Popoff A."/>
            <person name="Bader C.D."/>
            <person name="Loehr J."/>
            <person name="Walesch S."/>
            <person name="Walt C."/>
            <person name="Boldt J."/>
            <person name="Bunk B."/>
            <person name="Haeckl F.J.F.P.J."/>
            <person name="Gunesch A.P."/>
            <person name="Birkelbach J."/>
            <person name="Nuebel U."/>
            <person name="Pietschmann T."/>
            <person name="Bach T."/>
            <person name="Mueller R."/>
        </authorList>
    </citation>
    <scope>NUCLEOTIDE SEQUENCE [LARGE SCALE GENOMIC DNA]</scope>
    <source>
        <strain evidence="2 3">MSr12523</strain>
    </source>
</reference>
<name>A0ABZ2KAB8_9BACT</name>
<evidence type="ECO:0000313" key="3">
    <source>
        <dbReference type="Proteomes" id="UP001379533"/>
    </source>
</evidence>
<accession>A0ABZ2KAB8</accession>
<organism evidence="2 3">
    <name type="scientific">Pendulispora brunnea</name>
    <dbReference type="NCBI Taxonomy" id="2905690"/>
    <lineage>
        <taxon>Bacteria</taxon>
        <taxon>Pseudomonadati</taxon>
        <taxon>Myxococcota</taxon>
        <taxon>Myxococcia</taxon>
        <taxon>Myxococcales</taxon>
        <taxon>Sorangiineae</taxon>
        <taxon>Pendulisporaceae</taxon>
        <taxon>Pendulispora</taxon>
    </lineage>
</organism>
<sequence length="183" mass="18720">MKAGAMTPVLIAMGLTLACASSTEPLQGANTISGQVEGRSLELLDTVAKIFPGPRLFLVLSSAGALCLDYEGAGGFLQHKNETSLVLEVHFAGEPAPGTYAVDPSAPPSTAHASGQFTVNDATCGIAFSQPTDGGGTVTITKLDSSEVAGSFDVKFKGGGSLQGTFHRTQCPDFVDRNAPGCK</sequence>
<evidence type="ECO:0008006" key="4">
    <source>
        <dbReference type="Google" id="ProtNLM"/>
    </source>
</evidence>
<evidence type="ECO:0000313" key="2">
    <source>
        <dbReference type="EMBL" id="WXA95623.1"/>
    </source>
</evidence>
<dbReference type="RefSeq" id="WP_394846229.1">
    <property type="nucleotide sequence ID" value="NZ_CP089982.1"/>
</dbReference>
<feature type="signal peptide" evidence="1">
    <location>
        <begin position="1"/>
        <end position="20"/>
    </location>
</feature>
<protein>
    <recommendedName>
        <fullName evidence="4">Lipoprotein</fullName>
    </recommendedName>
</protein>